<dbReference type="EMBL" id="SJSN01000028">
    <property type="protein sequence ID" value="TCC99751.1"/>
    <property type="molecule type" value="Genomic_DNA"/>
</dbReference>
<feature type="domain" description="TaqI-like C-terminal specificity" evidence="9">
    <location>
        <begin position="1005"/>
        <end position="1170"/>
    </location>
</feature>
<name>A0A4R0NGT1_9SPHI</name>
<evidence type="ECO:0000256" key="3">
    <source>
        <dbReference type="ARBA" id="ARBA00022679"/>
    </source>
</evidence>
<keyword evidence="11" id="KW-1185">Reference proteome</keyword>
<evidence type="ECO:0000256" key="7">
    <source>
        <dbReference type="ARBA" id="ARBA00047942"/>
    </source>
</evidence>
<dbReference type="PROSITE" id="PS00092">
    <property type="entry name" value="N6_MTASE"/>
    <property type="match status" value="1"/>
</dbReference>
<keyword evidence="6" id="KW-0238">DNA-binding</keyword>
<dbReference type="RefSeq" id="WP_131562728.1">
    <property type="nucleotide sequence ID" value="NZ_SJSN01000028.1"/>
</dbReference>
<evidence type="ECO:0000256" key="4">
    <source>
        <dbReference type="ARBA" id="ARBA00022691"/>
    </source>
</evidence>
<keyword evidence="2" id="KW-0489">Methyltransferase</keyword>
<evidence type="ECO:0000256" key="2">
    <source>
        <dbReference type="ARBA" id="ARBA00022603"/>
    </source>
</evidence>
<dbReference type="InterPro" id="IPR029063">
    <property type="entry name" value="SAM-dependent_MTases_sf"/>
</dbReference>
<sequence length="1232" mass="142856">MPITMNALQNLINNISPSSISNFFKSKISSFKPIKEEFELKSEWRGTFLNPVKVGEVTFSDSDELLIFCCKSNQSLTERSSKKIQFEIAKSLLKEDFKDGAIFVFYDDAGNFRFSFLRKHHGSLDNKYSTWKRYTYFVEPLKQNKTFKIRIDTCQFSDLDKIQDAFSVEKLTKQFYDELFKWYQWTLSEEVGVTFPNNTDIAEDDRVQLEEQIIRLITRILFVWFIKQKDLVPSQLFDIDEIDKVLENFDPKSVNEGNYYNAILQNLFFATLNKSIEERGFAKIVSDRDIKTLYRYSEMFSISETEILNLFKAVPFLNGGLFECLDKTLKQNGVKYALDGFSRNATKSTNGNFKHRAFIPNCVFFDEQKGIIPLLERYNFTVEENAPNEIQVALDPELLGNVFENLLGAFNPETKETARKQSGSFYTPREIVSYMVDESLIYYLIDAFPNVLEKDIRSLFTEDSIASEFASNKVLCANITHKLKEIKILDPACGSGAFPMGILNRMVYVLEKLGCYNETSIYDLKLHLIEECIYGIDIQSIAVQISKLRFFISLVVEQQEIDLTKPEENYKVITLPNLETKFVSANTLIGLKASNKNMLDLNDKVLEEMKTKLWEVRRQHFYAKSANQKKTLRIEDENLRDEIKTYVSANASKPNITYLQKLENEIIQLKNKREDFIGELWVDETEIHSQVSMFDIQAKNPSMFRVDKNLEERAKVDAHIKVIYAEIAKENNKTLNVGFEKEIETIANWNPYDQNASSPFFDVEWMFGLKSEAEKQGCFDLVIGNPPYLRIQGIREANPEFANFLTKEFVSASGSFDLYTVFLEKALSLVNKHGIANYIMPTKWTNASFGAGLRQVVSNKKSACKIINFGSYQVFNASTYTGLQWFKQGSDSLLYFGLDRDLKSNEDLSLYLSSLTDKDATLIPNHKLNKDIWTLTDKAKSKIIEKLNLQPKRISDIFEKIFQGLATSKDDVYFLYDCTFDNNLVNGFSKQLDRIISIEMDFTKPLLKGDGVHRYEDIKTNKVVVFPYKLTNGNADLYTENEIKSRFPLGYSYLKECEDVLRDREKGRLKTDSFWYRYIYPKNLTLFCKEKLVAPEISLGGNFSYDEKGEFYSTTKVYGYIKKENIKESYFFWLGLFNSNLFWYFIKQTGYVLRGGYYTFKTNYILPFPVSGDISVETHLAIENLVKEILMKKNRQSEESTNIQEKEIDNYIYELYQLTTQEISIVEDNALL</sequence>
<protein>
    <recommendedName>
        <fullName evidence="1">site-specific DNA-methyltransferase (adenine-specific)</fullName>
        <ecNumber evidence="1">2.1.1.72</ecNumber>
    </recommendedName>
</protein>
<dbReference type="PANTHER" id="PTHR33841">
    <property type="entry name" value="DNA METHYLTRANSFERASE YEEA-RELATED"/>
    <property type="match status" value="1"/>
</dbReference>
<evidence type="ECO:0000256" key="1">
    <source>
        <dbReference type="ARBA" id="ARBA00011900"/>
    </source>
</evidence>
<evidence type="ECO:0000256" key="6">
    <source>
        <dbReference type="ARBA" id="ARBA00023125"/>
    </source>
</evidence>
<dbReference type="Pfam" id="PF07669">
    <property type="entry name" value="Eco57I"/>
    <property type="match status" value="1"/>
</dbReference>
<evidence type="ECO:0000259" key="8">
    <source>
        <dbReference type="Pfam" id="PF07669"/>
    </source>
</evidence>
<evidence type="ECO:0000259" key="9">
    <source>
        <dbReference type="Pfam" id="PF12950"/>
    </source>
</evidence>
<dbReference type="SUPFAM" id="SSF53335">
    <property type="entry name" value="S-adenosyl-L-methionine-dependent methyltransferases"/>
    <property type="match status" value="1"/>
</dbReference>
<evidence type="ECO:0000313" key="10">
    <source>
        <dbReference type="EMBL" id="TCC99751.1"/>
    </source>
</evidence>
<dbReference type="EC" id="2.1.1.72" evidence="1"/>
<gene>
    <name evidence="10" type="ORF">EZ449_21300</name>
</gene>
<dbReference type="Pfam" id="PF12950">
    <property type="entry name" value="TaqI_C"/>
    <property type="match status" value="1"/>
</dbReference>
<dbReference type="GO" id="GO:0009007">
    <property type="term" value="F:site-specific DNA-methyltransferase (adenine-specific) activity"/>
    <property type="evidence" value="ECO:0007669"/>
    <property type="project" value="UniProtKB-EC"/>
</dbReference>
<evidence type="ECO:0000256" key="5">
    <source>
        <dbReference type="ARBA" id="ARBA00022747"/>
    </source>
</evidence>
<dbReference type="GO" id="GO:0032259">
    <property type="term" value="P:methylation"/>
    <property type="evidence" value="ECO:0007669"/>
    <property type="project" value="UniProtKB-KW"/>
</dbReference>
<reference evidence="10 11" key="1">
    <citation type="submission" date="2019-02" db="EMBL/GenBank/DDBJ databases">
        <title>Pedobacter sp. RP-3-11 sp. nov., isolated from Arctic soil.</title>
        <authorList>
            <person name="Dahal R.H."/>
        </authorList>
    </citation>
    <scope>NUCLEOTIDE SEQUENCE [LARGE SCALE GENOMIC DNA]</scope>
    <source>
        <strain evidence="10 11">RP-3-11</strain>
    </source>
</reference>
<dbReference type="AlphaFoldDB" id="A0A4R0NGT1"/>
<dbReference type="OrthoDB" id="32195at2"/>
<comment type="catalytic activity">
    <reaction evidence="7">
        <text>a 2'-deoxyadenosine in DNA + S-adenosyl-L-methionine = an N(6)-methyl-2'-deoxyadenosine in DNA + S-adenosyl-L-homocysteine + H(+)</text>
        <dbReference type="Rhea" id="RHEA:15197"/>
        <dbReference type="Rhea" id="RHEA-COMP:12418"/>
        <dbReference type="Rhea" id="RHEA-COMP:12419"/>
        <dbReference type="ChEBI" id="CHEBI:15378"/>
        <dbReference type="ChEBI" id="CHEBI:57856"/>
        <dbReference type="ChEBI" id="CHEBI:59789"/>
        <dbReference type="ChEBI" id="CHEBI:90615"/>
        <dbReference type="ChEBI" id="CHEBI:90616"/>
        <dbReference type="EC" id="2.1.1.72"/>
    </reaction>
</comment>
<organism evidence="10 11">
    <name type="scientific">Pedobacter frigidisoli</name>
    <dbReference type="NCBI Taxonomy" id="2530455"/>
    <lineage>
        <taxon>Bacteria</taxon>
        <taxon>Pseudomonadati</taxon>
        <taxon>Bacteroidota</taxon>
        <taxon>Sphingobacteriia</taxon>
        <taxon>Sphingobacteriales</taxon>
        <taxon>Sphingobacteriaceae</taxon>
        <taxon>Pedobacter</taxon>
    </lineage>
</organism>
<dbReference type="InterPro" id="IPR050953">
    <property type="entry name" value="N4_N6_ade-DNA_methylase"/>
</dbReference>
<dbReference type="InterPro" id="IPR011639">
    <property type="entry name" value="MethylTrfase_TaqI-like_dom"/>
</dbReference>
<dbReference type="PRINTS" id="PR00507">
    <property type="entry name" value="N12N6MTFRASE"/>
</dbReference>
<dbReference type="PANTHER" id="PTHR33841:SF1">
    <property type="entry name" value="DNA METHYLTRANSFERASE A"/>
    <property type="match status" value="1"/>
</dbReference>
<dbReference type="Proteomes" id="UP000291485">
    <property type="component" value="Unassembled WGS sequence"/>
</dbReference>
<comment type="caution">
    <text evidence="10">The sequence shown here is derived from an EMBL/GenBank/DDBJ whole genome shotgun (WGS) entry which is preliminary data.</text>
</comment>
<accession>A0A4R0NGT1</accession>
<keyword evidence="4" id="KW-0949">S-adenosyl-L-methionine</keyword>
<dbReference type="Gene3D" id="3.40.50.150">
    <property type="entry name" value="Vaccinia Virus protein VP39"/>
    <property type="match status" value="2"/>
</dbReference>
<dbReference type="InterPro" id="IPR002052">
    <property type="entry name" value="DNA_methylase_N6_adenine_CS"/>
</dbReference>
<dbReference type="GO" id="GO:0009307">
    <property type="term" value="P:DNA restriction-modification system"/>
    <property type="evidence" value="ECO:0007669"/>
    <property type="project" value="UniProtKB-KW"/>
</dbReference>
<dbReference type="GO" id="GO:0003677">
    <property type="term" value="F:DNA binding"/>
    <property type="evidence" value="ECO:0007669"/>
    <property type="project" value="UniProtKB-KW"/>
</dbReference>
<proteinExistence type="predicted"/>
<dbReference type="InterPro" id="IPR025931">
    <property type="entry name" value="TaqI_C"/>
</dbReference>
<keyword evidence="3" id="KW-0808">Transferase</keyword>
<keyword evidence="5" id="KW-0680">Restriction system</keyword>
<evidence type="ECO:0000313" key="11">
    <source>
        <dbReference type="Proteomes" id="UP000291485"/>
    </source>
</evidence>
<feature type="domain" description="Type II methyltransferase M.TaqI-like" evidence="8">
    <location>
        <begin position="531"/>
        <end position="875"/>
    </location>
</feature>